<keyword evidence="3" id="KW-1185">Reference proteome</keyword>
<proteinExistence type="predicted"/>
<dbReference type="RefSeq" id="WP_118889188.1">
    <property type="nucleotide sequence ID" value="NZ_PHUT01000005.1"/>
</dbReference>
<name>A0A417YHW4_9BACI</name>
<dbReference type="Pfam" id="PF00550">
    <property type="entry name" value="PP-binding"/>
    <property type="match status" value="1"/>
</dbReference>
<dbReference type="InterPro" id="IPR036736">
    <property type="entry name" value="ACP-like_sf"/>
</dbReference>
<gene>
    <name evidence="2" type="ORF">D1B32_09470</name>
</gene>
<dbReference type="InterPro" id="IPR009081">
    <property type="entry name" value="PP-bd_ACP"/>
</dbReference>
<dbReference type="GO" id="GO:0016874">
    <property type="term" value="F:ligase activity"/>
    <property type="evidence" value="ECO:0007669"/>
    <property type="project" value="UniProtKB-KW"/>
</dbReference>
<evidence type="ECO:0000259" key="1">
    <source>
        <dbReference type="PROSITE" id="PS50075"/>
    </source>
</evidence>
<organism evidence="2 3">
    <name type="scientific">Oceanobacillus profundus</name>
    <dbReference type="NCBI Taxonomy" id="372463"/>
    <lineage>
        <taxon>Bacteria</taxon>
        <taxon>Bacillati</taxon>
        <taxon>Bacillota</taxon>
        <taxon>Bacilli</taxon>
        <taxon>Bacillales</taxon>
        <taxon>Bacillaceae</taxon>
        <taxon>Oceanobacillus</taxon>
    </lineage>
</organism>
<dbReference type="AlphaFoldDB" id="A0A417YHW4"/>
<dbReference type="SUPFAM" id="SSF47336">
    <property type="entry name" value="ACP-like"/>
    <property type="match status" value="1"/>
</dbReference>
<dbReference type="OrthoDB" id="2623122at2"/>
<feature type="domain" description="Carrier" evidence="1">
    <location>
        <begin position="1"/>
        <end position="74"/>
    </location>
</feature>
<comment type="caution">
    <text evidence="2">The sequence shown here is derived from an EMBL/GenBank/DDBJ whole genome shotgun (WGS) entry which is preliminary data.</text>
</comment>
<dbReference type="EMBL" id="QWEH01000005">
    <property type="protein sequence ID" value="RHW32550.1"/>
    <property type="molecule type" value="Genomic_DNA"/>
</dbReference>
<protein>
    <submittedName>
        <fullName evidence="2">Alanine-phosphoribitol ligase</fullName>
    </submittedName>
</protein>
<keyword evidence="2" id="KW-0436">Ligase</keyword>
<dbReference type="Proteomes" id="UP000285456">
    <property type="component" value="Unassembled WGS sequence"/>
</dbReference>
<sequence length="77" mass="8918">MNKEEFIEVAKEIVESDKLELESSFKELGMDSTHVIELLIEYEVEYNIDILDDNLNLDDIKTLGDAYDYISKLVSTK</sequence>
<accession>A0A417YHW4</accession>
<evidence type="ECO:0000313" key="3">
    <source>
        <dbReference type="Proteomes" id="UP000285456"/>
    </source>
</evidence>
<evidence type="ECO:0000313" key="2">
    <source>
        <dbReference type="EMBL" id="RHW32550.1"/>
    </source>
</evidence>
<reference evidence="2 3" key="1">
    <citation type="journal article" date="2007" name="Int. J. Syst. Evol. Microbiol.">
        <title>Oceanobacillus profundus sp. nov., isolated from a deep-sea sediment core.</title>
        <authorList>
            <person name="Kim Y.G."/>
            <person name="Choi D.H."/>
            <person name="Hyun S."/>
            <person name="Cho B.C."/>
        </authorList>
    </citation>
    <scope>NUCLEOTIDE SEQUENCE [LARGE SCALE GENOMIC DNA]</scope>
    <source>
        <strain evidence="2 3">DSM 18246</strain>
    </source>
</reference>
<dbReference type="Gene3D" id="1.10.1200.10">
    <property type="entry name" value="ACP-like"/>
    <property type="match status" value="1"/>
</dbReference>
<dbReference type="PROSITE" id="PS50075">
    <property type="entry name" value="CARRIER"/>
    <property type="match status" value="1"/>
</dbReference>